<keyword evidence="1" id="KW-1133">Transmembrane helix</keyword>
<sequence length="159" mass="16771">MKRVITLPTRDERAVSTTVTYVLTIAITTILLSGLITAAGGLVGGQQEQATRNELGVVGERIAGELTSVDHLVQAGTNPDVRLRTSHPRRIVGAPYSVELKTGGENPCTHPQCLVLSTADVTVTVPFDNATAVSPGRVVGGDVVIEYDRTNETLVLGEP</sequence>
<dbReference type="Pfam" id="PF23928">
    <property type="entry name" value="DUF7266"/>
    <property type="match status" value="1"/>
</dbReference>
<dbReference type="InterPro" id="IPR055690">
    <property type="entry name" value="DUF7266"/>
</dbReference>
<feature type="transmembrane region" description="Helical" evidence="1">
    <location>
        <begin position="21"/>
        <end position="43"/>
    </location>
</feature>
<dbReference type="EMBL" id="FTNO01000001">
    <property type="protein sequence ID" value="SIR13025.1"/>
    <property type="molecule type" value="Genomic_DNA"/>
</dbReference>
<evidence type="ECO:0000256" key="1">
    <source>
        <dbReference type="SAM" id="Phobius"/>
    </source>
</evidence>
<dbReference type="Proteomes" id="UP000186914">
    <property type="component" value="Unassembled WGS sequence"/>
</dbReference>
<keyword evidence="1" id="KW-0812">Transmembrane</keyword>
<dbReference type="OrthoDB" id="226715at2157"/>
<dbReference type="AlphaFoldDB" id="A0A1N6YEI0"/>
<dbReference type="RefSeq" id="WP_076429359.1">
    <property type="nucleotide sequence ID" value="NZ_FTNO01000001.1"/>
</dbReference>
<keyword evidence="1" id="KW-0472">Membrane</keyword>
<reference evidence="3" key="1">
    <citation type="submission" date="2017-01" db="EMBL/GenBank/DDBJ databases">
        <authorList>
            <person name="Varghese N."/>
            <person name="Submissions S."/>
        </authorList>
    </citation>
    <scope>NUCLEOTIDE SEQUENCE [LARGE SCALE GENOMIC DNA]</scope>
    <source>
        <strain evidence="3">CGMCC 1.7737</strain>
    </source>
</reference>
<gene>
    <name evidence="2" type="ORF">SAMN05421858_1534</name>
</gene>
<proteinExistence type="predicted"/>
<name>A0A1N6YEI0_9EURY</name>
<organism evidence="2 3">
    <name type="scientific">Haladaptatus litoreus</name>
    <dbReference type="NCBI Taxonomy" id="553468"/>
    <lineage>
        <taxon>Archaea</taxon>
        <taxon>Methanobacteriati</taxon>
        <taxon>Methanobacteriota</taxon>
        <taxon>Stenosarchaea group</taxon>
        <taxon>Halobacteria</taxon>
        <taxon>Halobacteriales</taxon>
        <taxon>Haladaptataceae</taxon>
        <taxon>Haladaptatus</taxon>
    </lineage>
</organism>
<protein>
    <submittedName>
        <fullName evidence="2">Uncharacterized protein</fullName>
    </submittedName>
</protein>
<accession>A0A1N6YEI0</accession>
<evidence type="ECO:0000313" key="3">
    <source>
        <dbReference type="Proteomes" id="UP000186914"/>
    </source>
</evidence>
<evidence type="ECO:0000313" key="2">
    <source>
        <dbReference type="EMBL" id="SIR13025.1"/>
    </source>
</evidence>
<keyword evidence="3" id="KW-1185">Reference proteome</keyword>